<proteinExistence type="predicted"/>
<evidence type="ECO:0000313" key="3">
    <source>
        <dbReference type="Proteomes" id="UP001152797"/>
    </source>
</evidence>
<evidence type="ECO:0000313" key="1">
    <source>
        <dbReference type="EMBL" id="CAI4017990.1"/>
    </source>
</evidence>
<evidence type="ECO:0000313" key="2">
    <source>
        <dbReference type="EMBL" id="CAL1171365.1"/>
    </source>
</evidence>
<dbReference type="EMBL" id="CAMXCT030006668">
    <property type="protein sequence ID" value="CAL4805302.1"/>
    <property type="molecule type" value="Genomic_DNA"/>
</dbReference>
<dbReference type="AlphaFoldDB" id="A0A9P1GNC7"/>
<dbReference type="EMBL" id="CAMXCT020006668">
    <property type="protein sequence ID" value="CAL1171365.1"/>
    <property type="molecule type" value="Genomic_DNA"/>
</dbReference>
<dbReference type="Proteomes" id="UP001152797">
    <property type="component" value="Unassembled WGS sequence"/>
</dbReference>
<protein>
    <submittedName>
        <fullName evidence="1">Uncharacterized protein</fullName>
    </submittedName>
</protein>
<accession>A0A9P1GNC7</accession>
<reference evidence="2" key="2">
    <citation type="submission" date="2024-04" db="EMBL/GenBank/DDBJ databases">
        <authorList>
            <person name="Chen Y."/>
            <person name="Shah S."/>
            <person name="Dougan E. K."/>
            <person name="Thang M."/>
            <person name="Chan C."/>
        </authorList>
    </citation>
    <scope>NUCLEOTIDE SEQUENCE [LARGE SCALE GENOMIC DNA]</scope>
</reference>
<keyword evidence="3" id="KW-1185">Reference proteome</keyword>
<dbReference type="EMBL" id="CAMXCT010006668">
    <property type="protein sequence ID" value="CAI4017990.1"/>
    <property type="molecule type" value="Genomic_DNA"/>
</dbReference>
<organism evidence="1">
    <name type="scientific">Cladocopium goreaui</name>
    <dbReference type="NCBI Taxonomy" id="2562237"/>
    <lineage>
        <taxon>Eukaryota</taxon>
        <taxon>Sar</taxon>
        <taxon>Alveolata</taxon>
        <taxon>Dinophyceae</taxon>
        <taxon>Suessiales</taxon>
        <taxon>Symbiodiniaceae</taxon>
        <taxon>Cladocopium</taxon>
    </lineage>
</organism>
<reference evidence="1" key="1">
    <citation type="submission" date="2022-10" db="EMBL/GenBank/DDBJ databases">
        <authorList>
            <person name="Chen Y."/>
            <person name="Dougan E. K."/>
            <person name="Chan C."/>
            <person name="Rhodes N."/>
            <person name="Thang M."/>
        </authorList>
    </citation>
    <scope>NUCLEOTIDE SEQUENCE</scope>
</reference>
<gene>
    <name evidence="1" type="ORF">C1SCF055_LOCUS42593</name>
</gene>
<sequence length="106" mass="12051">MLPECVIRFLCPDVTEIPVEDLRRFENVLSADLSEQELVASIKRYLSEVNKGLGLDRAKKQDFAAKLAKHPWFPHTGYEVRYRPAANSVEIALSPAARAQKRQKIT</sequence>
<comment type="caution">
    <text evidence="1">The sequence shown here is derived from an EMBL/GenBank/DDBJ whole genome shotgun (WGS) entry which is preliminary data.</text>
</comment>
<name>A0A9P1GNC7_9DINO</name>